<gene>
    <name evidence="1" type="ORF">ODALV1_LOCUS7571</name>
</gene>
<keyword evidence="2" id="KW-1185">Reference proteome</keyword>
<proteinExistence type="predicted"/>
<evidence type="ECO:0000313" key="2">
    <source>
        <dbReference type="Proteomes" id="UP001642540"/>
    </source>
</evidence>
<accession>A0ABP1Q652</accession>
<dbReference type="Proteomes" id="UP001642540">
    <property type="component" value="Unassembled WGS sequence"/>
</dbReference>
<dbReference type="EMBL" id="CAXLJM020000024">
    <property type="protein sequence ID" value="CAL8090171.1"/>
    <property type="molecule type" value="Genomic_DNA"/>
</dbReference>
<evidence type="ECO:0000313" key="1">
    <source>
        <dbReference type="EMBL" id="CAL8090171.1"/>
    </source>
</evidence>
<organism evidence="1 2">
    <name type="scientific">Orchesella dallaii</name>
    <dbReference type="NCBI Taxonomy" id="48710"/>
    <lineage>
        <taxon>Eukaryota</taxon>
        <taxon>Metazoa</taxon>
        <taxon>Ecdysozoa</taxon>
        <taxon>Arthropoda</taxon>
        <taxon>Hexapoda</taxon>
        <taxon>Collembola</taxon>
        <taxon>Entomobryomorpha</taxon>
        <taxon>Entomobryoidea</taxon>
        <taxon>Orchesellidae</taxon>
        <taxon>Orchesellinae</taxon>
        <taxon>Orchesella</taxon>
    </lineage>
</organism>
<comment type="caution">
    <text evidence="1">The sequence shown here is derived from an EMBL/GenBank/DDBJ whole genome shotgun (WGS) entry which is preliminary data.</text>
</comment>
<name>A0ABP1Q652_9HEXA</name>
<protein>
    <submittedName>
        <fullName evidence="1">Uncharacterized protein</fullName>
    </submittedName>
</protein>
<sequence>MDHSTTHNFVGRNIVLKTQLYVMNILEKVNVFNGALKVKGKGSGRREEVLRGKSFETKALNEPEKPTLNWVLAGGEEEVLAWDHVNFKIVLRAIAEVILVGAPDVDLEPDGPTYQENEQNIAAGKNCLESIQLVVFSHKLL</sequence>
<reference evidence="1 2" key="1">
    <citation type="submission" date="2024-08" db="EMBL/GenBank/DDBJ databases">
        <authorList>
            <person name="Cucini C."/>
            <person name="Frati F."/>
        </authorList>
    </citation>
    <scope>NUCLEOTIDE SEQUENCE [LARGE SCALE GENOMIC DNA]</scope>
</reference>